<dbReference type="EMBL" id="JBDPGJ010000001">
    <property type="protein sequence ID" value="MEX0404474.1"/>
    <property type="molecule type" value="Genomic_DNA"/>
</dbReference>
<comment type="subcellular location">
    <subcellularLocation>
        <location evidence="1">Membrane</location>
        <topology evidence="1">Multi-pass membrane protein</topology>
    </subcellularLocation>
</comment>
<dbReference type="InterPro" id="IPR038330">
    <property type="entry name" value="TspO/MBR-related_sf"/>
</dbReference>
<dbReference type="Proteomes" id="UP001556692">
    <property type="component" value="Unassembled WGS sequence"/>
</dbReference>
<dbReference type="PIRSF" id="PIRSF005859">
    <property type="entry name" value="PBR"/>
    <property type="match status" value="1"/>
</dbReference>
<keyword evidence="5 6" id="KW-0472">Membrane</keyword>
<keyword evidence="8" id="KW-1185">Reference proteome</keyword>
<dbReference type="PANTHER" id="PTHR10057">
    <property type="entry name" value="PERIPHERAL-TYPE BENZODIAZEPINE RECEPTOR"/>
    <property type="match status" value="1"/>
</dbReference>
<protein>
    <submittedName>
        <fullName evidence="7">TspO/MBR family protein</fullName>
    </submittedName>
</protein>
<dbReference type="CDD" id="cd15904">
    <property type="entry name" value="TSPO_MBR"/>
    <property type="match status" value="1"/>
</dbReference>
<evidence type="ECO:0000256" key="1">
    <source>
        <dbReference type="ARBA" id="ARBA00004141"/>
    </source>
</evidence>
<evidence type="ECO:0000256" key="5">
    <source>
        <dbReference type="ARBA" id="ARBA00023136"/>
    </source>
</evidence>
<dbReference type="Pfam" id="PF03073">
    <property type="entry name" value="TspO_MBR"/>
    <property type="match status" value="1"/>
</dbReference>
<feature type="transmembrane region" description="Helical" evidence="6">
    <location>
        <begin position="7"/>
        <end position="26"/>
    </location>
</feature>
<evidence type="ECO:0000256" key="4">
    <source>
        <dbReference type="ARBA" id="ARBA00022989"/>
    </source>
</evidence>
<reference evidence="7 8" key="1">
    <citation type="submission" date="2024-05" db="EMBL/GenBank/DDBJ databases">
        <authorList>
            <person name="Jiang F."/>
        </authorList>
    </citation>
    <scope>NUCLEOTIDE SEQUENCE [LARGE SCALE GENOMIC DNA]</scope>
    <source>
        <strain evidence="7 8">LZ166</strain>
    </source>
</reference>
<evidence type="ECO:0000256" key="3">
    <source>
        <dbReference type="ARBA" id="ARBA00022692"/>
    </source>
</evidence>
<sequence length="152" mass="16868">MRNTRTTTIVVFLALVLGGGLTIGYLNTPGEWYANLAKPPFNPPNWLFAPAWTILYVLIGIAGARTWRRAPKSAAMAAWWAQLGLNFLWSPVFFTLHIIGAAFLVILALLAAIILFIVIAWRIDRVAAMLFLPYLAWVAFASLLNGAILWLN</sequence>
<dbReference type="Gene3D" id="1.20.1260.100">
    <property type="entry name" value="TspO/MBR protein"/>
    <property type="match status" value="1"/>
</dbReference>
<comment type="caution">
    <text evidence="7">The sequence shown here is derived from an EMBL/GenBank/DDBJ whole genome shotgun (WGS) entry which is preliminary data.</text>
</comment>
<evidence type="ECO:0000256" key="2">
    <source>
        <dbReference type="ARBA" id="ARBA00007524"/>
    </source>
</evidence>
<keyword evidence="3 6" id="KW-0812">Transmembrane</keyword>
<feature type="transmembrane region" description="Helical" evidence="6">
    <location>
        <begin position="131"/>
        <end position="151"/>
    </location>
</feature>
<comment type="similarity">
    <text evidence="2">Belongs to the TspO/BZRP family.</text>
</comment>
<name>A0ABV3SCK7_9HYPH</name>
<feature type="transmembrane region" description="Helical" evidence="6">
    <location>
        <begin position="46"/>
        <end position="67"/>
    </location>
</feature>
<organism evidence="7 8">
    <name type="scientific">Aquibium pacificus</name>
    <dbReference type="NCBI Taxonomy" id="3153579"/>
    <lineage>
        <taxon>Bacteria</taxon>
        <taxon>Pseudomonadati</taxon>
        <taxon>Pseudomonadota</taxon>
        <taxon>Alphaproteobacteria</taxon>
        <taxon>Hyphomicrobiales</taxon>
        <taxon>Phyllobacteriaceae</taxon>
        <taxon>Aquibium</taxon>
    </lineage>
</organism>
<feature type="transmembrane region" description="Helical" evidence="6">
    <location>
        <begin position="98"/>
        <end position="119"/>
    </location>
</feature>
<feature type="transmembrane region" description="Helical" evidence="6">
    <location>
        <begin position="74"/>
        <end position="92"/>
    </location>
</feature>
<proteinExistence type="inferred from homology"/>
<accession>A0ABV3SCK7</accession>
<gene>
    <name evidence="7" type="ORF">ABGN05_02230</name>
</gene>
<evidence type="ECO:0000313" key="7">
    <source>
        <dbReference type="EMBL" id="MEX0404474.1"/>
    </source>
</evidence>
<evidence type="ECO:0000256" key="6">
    <source>
        <dbReference type="SAM" id="Phobius"/>
    </source>
</evidence>
<evidence type="ECO:0000313" key="8">
    <source>
        <dbReference type="Proteomes" id="UP001556692"/>
    </source>
</evidence>
<keyword evidence="4 6" id="KW-1133">Transmembrane helix</keyword>
<dbReference type="InterPro" id="IPR004307">
    <property type="entry name" value="TspO_MBR"/>
</dbReference>
<dbReference type="PANTHER" id="PTHR10057:SF0">
    <property type="entry name" value="TRANSLOCATOR PROTEIN"/>
    <property type="match status" value="1"/>
</dbReference>
<dbReference type="RefSeq" id="WP_367952362.1">
    <property type="nucleotide sequence ID" value="NZ_JBDPGJ010000001.1"/>
</dbReference>